<reference evidence="4 5" key="1">
    <citation type="submission" date="2020-12" db="EMBL/GenBank/DDBJ databases">
        <title>Concerted genomic and epigenomic changes stabilize Arabidopsis allopolyploids.</title>
        <authorList>
            <person name="Chen Z."/>
        </authorList>
    </citation>
    <scope>NUCLEOTIDE SEQUENCE [LARGE SCALE GENOMIC DNA]</scope>
    <source>
        <strain evidence="4">As9502</strain>
        <tissue evidence="4">Leaf</tissue>
    </source>
</reference>
<evidence type="ECO:0000256" key="2">
    <source>
        <dbReference type="SAM" id="MobiDB-lite"/>
    </source>
</evidence>
<comment type="caution">
    <text evidence="4">The sequence shown here is derived from an EMBL/GenBank/DDBJ whole genome shotgun (WGS) entry which is preliminary data.</text>
</comment>
<dbReference type="AlphaFoldDB" id="A0A8T1Y0J9"/>
<dbReference type="PROSITE" id="PS50994">
    <property type="entry name" value="INTEGRASE"/>
    <property type="match status" value="1"/>
</dbReference>
<dbReference type="GO" id="GO:0006508">
    <property type="term" value="P:proteolysis"/>
    <property type="evidence" value="ECO:0007669"/>
    <property type="project" value="UniProtKB-KW"/>
</dbReference>
<sequence length="861" mass="95786">MATSASTSSSTSSALTEVVAQPRVEMRRTISPYDLTSGDNPGTLISKPLLHGTIPQPTEDDADFEDWTANNALVISWIRLTIDESLTSSLSHINDSNELWIHVQKRFGVKNGQRVQRLKTKIANCRQKGLAIEAYYGKLTQLWGSLADYQWAKAMEEVRKVREEDKPHQYFMGLDDTLYGAVKSNLLSRVPLPSLEEAYNALTLDEKAKQLSRDNEGRVDGVSFAVQITSSRKPFDNRAVCTICGCTGHISDNCFRKIGYPDWWGENSKSNSNFRNKQGNNSGKGNSNYGGAGRGMTTTSIGSLTGKNSNPSHANSVFTSNSSGSQHFGLTTSMSQTSPLSAADRVGISGLSNDQWQTLVNILEERKARNTNHQSGMFFIESWIIDTRSSNHMTRTLEFLMDIRDMAPVLIKLTDGRFTTANKQGRVSLGSSLCLQDVFFVDGLKCHLVSVSQLTRERGGVFQLTDKLCIVQDRITKILIGVGIIHETSCVGTPQQNGRVERKHRHILNVARALLFQANLPAEFWSYCALTVGYLINRTPTQILDGKTPFELNYNRPPPMNHMRVFGCLCYVHNQKHRGDKFAPRSSKSIFIGYPFGKKGWRVYNLETGTVSVSRDVVFQESEFQFAIVAPSPPPLSSSLSPPASMEDTDLLSQYDFVNDTVPPSSMLLQETPVTVTTQSADTPETSTQTETVSVFSNPTPAAKDSETVTTHTEKEIETENNISTDPHQLLSKTSNDNDPLSSSTSQMDETEPEKEKLGFGYRKKTPLVRLADYVTSLVYTPAPSETPYPLDNFISSSQFSDKYQAYLFAITSVHEPQHYNEAILDENWRFAVKDEIEALEEQGTWTVEDLPPNKKPIGCK</sequence>
<dbReference type="Proteomes" id="UP000694251">
    <property type="component" value="Chromosome 13"/>
</dbReference>
<dbReference type="OrthoDB" id="1113730at2759"/>
<feature type="domain" description="Integrase catalytic" evidence="3">
    <location>
        <begin position="369"/>
        <end position="557"/>
    </location>
</feature>
<dbReference type="Pfam" id="PF22936">
    <property type="entry name" value="Pol_BBD"/>
    <property type="match status" value="1"/>
</dbReference>
<dbReference type="Pfam" id="PF25597">
    <property type="entry name" value="SH3_retrovirus"/>
    <property type="match status" value="1"/>
</dbReference>
<evidence type="ECO:0000313" key="4">
    <source>
        <dbReference type="EMBL" id="KAG7536884.1"/>
    </source>
</evidence>
<protein>
    <submittedName>
        <fullName evidence="4">Ribonuclease H-like superfamily</fullName>
    </submittedName>
</protein>
<feature type="region of interest" description="Disordered" evidence="2">
    <location>
        <begin position="271"/>
        <end position="321"/>
    </location>
</feature>
<dbReference type="InterPro" id="IPR057670">
    <property type="entry name" value="SH3_retrovirus"/>
</dbReference>
<dbReference type="InterPro" id="IPR054722">
    <property type="entry name" value="PolX-like_BBD"/>
</dbReference>
<evidence type="ECO:0000313" key="5">
    <source>
        <dbReference type="Proteomes" id="UP000694251"/>
    </source>
</evidence>
<gene>
    <name evidence="4" type="ORF">ISN44_As13g008050</name>
</gene>
<feature type="compositionally biased region" description="Low complexity" evidence="2">
    <location>
        <begin position="275"/>
        <end position="287"/>
    </location>
</feature>
<dbReference type="PANTHER" id="PTHR42648:SF31">
    <property type="entry name" value="RNA-DIRECTED DNA POLYMERASE"/>
    <property type="match status" value="1"/>
</dbReference>
<organism evidence="4 5">
    <name type="scientific">Arabidopsis suecica</name>
    <name type="common">Swedish thale-cress</name>
    <name type="synonym">Cardaminopsis suecica</name>
    <dbReference type="NCBI Taxonomy" id="45249"/>
    <lineage>
        <taxon>Eukaryota</taxon>
        <taxon>Viridiplantae</taxon>
        <taxon>Streptophyta</taxon>
        <taxon>Embryophyta</taxon>
        <taxon>Tracheophyta</taxon>
        <taxon>Spermatophyta</taxon>
        <taxon>Magnoliopsida</taxon>
        <taxon>eudicotyledons</taxon>
        <taxon>Gunneridae</taxon>
        <taxon>Pentapetalae</taxon>
        <taxon>rosids</taxon>
        <taxon>malvids</taxon>
        <taxon>Brassicales</taxon>
        <taxon>Brassicaceae</taxon>
        <taxon>Camelineae</taxon>
        <taxon>Arabidopsis</taxon>
    </lineage>
</organism>
<feature type="compositionally biased region" description="Polar residues" evidence="2">
    <location>
        <begin position="678"/>
        <end position="700"/>
    </location>
</feature>
<dbReference type="PANTHER" id="PTHR42648">
    <property type="entry name" value="TRANSPOSASE, PUTATIVE-RELATED"/>
    <property type="match status" value="1"/>
</dbReference>
<dbReference type="InterPro" id="IPR039537">
    <property type="entry name" value="Retrotran_Ty1/copia-like"/>
</dbReference>
<keyword evidence="1" id="KW-0378">Hydrolase</keyword>
<dbReference type="EMBL" id="JAEFBJ010000013">
    <property type="protein sequence ID" value="KAG7536884.1"/>
    <property type="molecule type" value="Genomic_DNA"/>
</dbReference>
<keyword evidence="5" id="KW-1185">Reference proteome</keyword>
<dbReference type="InterPro" id="IPR001584">
    <property type="entry name" value="Integrase_cat-core"/>
</dbReference>
<proteinExistence type="predicted"/>
<accession>A0A8T1Y0J9</accession>
<evidence type="ECO:0000259" key="3">
    <source>
        <dbReference type="PROSITE" id="PS50994"/>
    </source>
</evidence>
<feature type="compositionally biased region" description="Basic and acidic residues" evidence="2">
    <location>
        <begin position="704"/>
        <end position="718"/>
    </location>
</feature>
<feature type="compositionally biased region" description="Polar residues" evidence="2">
    <location>
        <begin position="720"/>
        <end position="748"/>
    </location>
</feature>
<name>A0A8T1Y0J9_ARASU</name>
<feature type="compositionally biased region" description="Polar residues" evidence="2">
    <location>
        <begin position="296"/>
        <end position="321"/>
    </location>
</feature>
<evidence type="ECO:0000256" key="1">
    <source>
        <dbReference type="ARBA" id="ARBA00022670"/>
    </source>
</evidence>
<feature type="region of interest" description="Disordered" evidence="2">
    <location>
        <begin position="678"/>
        <end position="757"/>
    </location>
</feature>
<keyword evidence="1" id="KW-0645">Protease</keyword>
<dbReference type="GO" id="GO:0008233">
    <property type="term" value="F:peptidase activity"/>
    <property type="evidence" value="ECO:0007669"/>
    <property type="project" value="UniProtKB-KW"/>
</dbReference>
<dbReference type="GO" id="GO:0015074">
    <property type="term" value="P:DNA integration"/>
    <property type="evidence" value="ECO:0007669"/>
    <property type="project" value="InterPro"/>
</dbReference>